<dbReference type="InterPro" id="IPR057191">
    <property type="entry name" value="DUF7869"/>
</dbReference>
<dbReference type="Proteomes" id="UP001159363">
    <property type="component" value="Chromosome 12"/>
</dbReference>
<dbReference type="Pfam" id="PF25273">
    <property type="entry name" value="DUF7869"/>
    <property type="match status" value="1"/>
</dbReference>
<feature type="domain" description="DUF7869" evidence="1">
    <location>
        <begin position="21"/>
        <end position="96"/>
    </location>
</feature>
<keyword evidence="3" id="KW-1185">Reference proteome</keyword>
<organism evidence="2 3">
    <name type="scientific">Dryococelus australis</name>
    <dbReference type="NCBI Taxonomy" id="614101"/>
    <lineage>
        <taxon>Eukaryota</taxon>
        <taxon>Metazoa</taxon>
        <taxon>Ecdysozoa</taxon>
        <taxon>Arthropoda</taxon>
        <taxon>Hexapoda</taxon>
        <taxon>Insecta</taxon>
        <taxon>Pterygota</taxon>
        <taxon>Neoptera</taxon>
        <taxon>Polyneoptera</taxon>
        <taxon>Phasmatodea</taxon>
        <taxon>Verophasmatodea</taxon>
        <taxon>Anareolatae</taxon>
        <taxon>Phasmatidae</taxon>
        <taxon>Eurycanthinae</taxon>
        <taxon>Dryococelus</taxon>
    </lineage>
</organism>
<evidence type="ECO:0000313" key="3">
    <source>
        <dbReference type="Proteomes" id="UP001159363"/>
    </source>
</evidence>
<reference evidence="2 3" key="1">
    <citation type="submission" date="2023-02" db="EMBL/GenBank/DDBJ databases">
        <title>LHISI_Scaffold_Assembly.</title>
        <authorList>
            <person name="Stuart O.P."/>
            <person name="Cleave R."/>
            <person name="Magrath M.J.L."/>
            <person name="Mikheyev A.S."/>
        </authorList>
    </citation>
    <scope>NUCLEOTIDE SEQUENCE [LARGE SCALE GENOMIC DNA]</scope>
    <source>
        <strain evidence="2">Daus_M_001</strain>
        <tissue evidence="2">Leg muscle</tissue>
    </source>
</reference>
<sequence>MHNLATGDAKMNMWRGGQASRGCEEISSCLLKFIQNLPTTVKSIIVFSDNAGGQNKCRLIVKFWLYVVRNTPIKTVDLKFLISRHSFVEFDKNFGVTEKAKKLCGK</sequence>
<evidence type="ECO:0000313" key="2">
    <source>
        <dbReference type="EMBL" id="KAJ8869734.1"/>
    </source>
</evidence>
<evidence type="ECO:0000259" key="1">
    <source>
        <dbReference type="Pfam" id="PF25273"/>
    </source>
</evidence>
<proteinExistence type="predicted"/>
<gene>
    <name evidence="2" type="ORF">PR048_028742</name>
</gene>
<dbReference type="EMBL" id="JARBHB010000013">
    <property type="protein sequence ID" value="KAJ8869734.1"/>
    <property type="molecule type" value="Genomic_DNA"/>
</dbReference>
<comment type="caution">
    <text evidence="2">The sequence shown here is derived from an EMBL/GenBank/DDBJ whole genome shotgun (WGS) entry which is preliminary data.</text>
</comment>
<protein>
    <recommendedName>
        <fullName evidence="1">DUF7869 domain-containing protein</fullName>
    </recommendedName>
</protein>
<accession>A0ABQ9GBE4</accession>
<name>A0ABQ9GBE4_9NEOP</name>